<reference evidence="1" key="1">
    <citation type="journal article" date="2013" name="Environ. Microbiol.">
        <title>Microbiota from the distal guts of lean and obese adolescents exhibit partial functional redundancy besides clear differences in community structure.</title>
        <authorList>
            <person name="Ferrer M."/>
            <person name="Ruiz A."/>
            <person name="Lanza F."/>
            <person name="Haange S.B."/>
            <person name="Oberbach A."/>
            <person name="Till H."/>
            <person name="Bargiela R."/>
            <person name="Campoy C."/>
            <person name="Segura M.T."/>
            <person name="Richter M."/>
            <person name="von Bergen M."/>
            <person name="Seifert J."/>
            <person name="Suarez A."/>
        </authorList>
    </citation>
    <scope>NUCLEOTIDE SEQUENCE</scope>
</reference>
<keyword evidence="1" id="KW-0456">Lyase</keyword>
<accession>K1TWR4</accession>
<dbReference type="SUPFAM" id="SSF48557">
    <property type="entry name" value="L-aspartase-like"/>
    <property type="match status" value="1"/>
</dbReference>
<dbReference type="Pfam" id="PF00221">
    <property type="entry name" value="Lyase_aromatic"/>
    <property type="match status" value="1"/>
</dbReference>
<dbReference type="EMBL" id="AJWY01007557">
    <property type="protein sequence ID" value="EKC63656.1"/>
    <property type="molecule type" value="Genomic_DNA"/>
</dbReference>
<dbReference type="InterPro" id="IPR001106">
    <property type="entry name" value="Aromatic_Lyase"/>
</dbReference>
<organism evidence="1">
    <name type="scientific">human gut metagenome</name>
    <dbReference type="NCBI Taxonomy" id="408170"/>
    <lineage>
        <taxon>unclassified sequences</taxon>
        <taxon>metagenomes</taxon>
        <taxon>organismal metagenomes</taxon>
    </lineage>
</organism>
<dbReference type="InterPro" id="IPR008948">
    <property type="entry name" value="L-Aspartase-like"/>
</dbReference>
<name>K1TWR4_9ZZZZ</name>
<proteinExistence type="predicted"/>
<protein>
    <submittedName>
        <fullName evidence="1">Histidine ammonia-lyase</fullName>
        <ecNumber evidence="1">4.3.1.-</ecNumber>
    </submittedName>
</protein>
<dbReference type="Gene3D" id="1.20.200.10">
    <property type="entry name" value="Fumarase/aspartase (Central domain)"/>
    <property type="match status" value="1"/>
</dbReference>
<dbReference type="AlphaFoldDB" id="K1TWR4"/>
<evidence type="ECO:0000313" key="1">
    <source>
        <dbReference type="EMBL" id="EKC63656.1"/>
    </source>
</evidence>
<gene>
    <name evidence="1" type="ORF">LEA_11231</name>
</gene>
<dbReference type="EC" id="4.3.1.-" evidence="1"/>
<dbReference type="GO" id="GO:0016829">
    <property type="term" value="F:lyase activity"/>
    <property type="evidence" value="ECO:0007669"/>
    <property type="project" value="UniProtKB-KW"/>
</dbReference>
<sequence length="147" mass="15926">MPLALAGEPIGLNYGYNIICCSTSALASENKTLAFPSVCDTIPTKANQEDHVSMAPWAARKAKLVIKNLEKILGIELLLASRGIWITQDQLGEFKLGKGTSIAYEKVNELIKFQNEDIYMGNQSKATIGLIESDELLNAVEAAVGEL</sequence>
<comment type="caution">
    <text evidence="1">The sequence shown here is derived from an EMBL/GenBank/DDBJ whole genome shotgun (WGS) entry which is preliminary data.</text>
</comment>